<dbReference type="OrthoDB" id="5571054at2759"/>
<name>A0A6J1PCT6_9HYME</name>
<protein>
    <submittedName>
        <fullName evidence="2 3">Ribosome biogenesis protein BOP1 homolog</fullName>
    </submittedName>
</protein>
<dbReference type="RefSeq" id="XP_024867325.1">
    <property type="nucleotide sequence ID" value="XM_025011557.1"/>
</dbReference>
<reference evidence="2 3" key="1">
    <citation type="submission" date="2025-04" db="UniProtKB">
        <authorList>
            <consortium name="RefSeq"/>
        </authorList>
    </citation>
    <scope>IDENTIFICATION</scope>
    <source>
        <tissue evidence="2 3">Whole body</tissue>
    </source>
</reference>
<evidence type="ECO:0000313" key="2">
    <source>
        <dbReference type="RefSeq" id="XP_024867323.1"/>
    </source>
</evidence>
<dbReference type="Gene3D" id="2.130.10.10">
    <property type="entry name" value="YVTN repeat-like/Quinoprotein amine dehydrogenase"/>
    <property type="match status" value="1"/>
</dbReference>
<gene>
    <name evidence="2 3 4" type="primary">LOC112451733</name>
</gene>
<dbReference type="PANTHER" id="PTHR17605:SF0">
    <property type="entry name" value="RIBOSOME BIOGENESIS PROTEIN BOP1"/>
    <property type="match status" value="1"/>
</dbReference>
<dbReference type="Proteomes" id="UP000504618">
    <property type="component" value="Unplaced"/>
</dbReference>
<evidence type="ECO:0000313" key="1">
    <source>
        <dbReference type="Proteomes" id="UP000504618"/>
    </source>
</evidence>
<dbReference type="GeneID" id="112451733"/>
<dbReference type="RefSeq" id="XP_024867323.1">
    <property type="nucleotide sequence ID" value="XM_025011555.1"/>
</dbReference>
<sequence length="71" mass="8109">MDINNGHSSRANDRALIVSYGMVYNDLLQNPLIVPLKRLCNHESYNDFGILDVTFHPIELWVFSADADFIV</sequence>
<dbReference type="GO" id="GO:0070545">
    <property type="term" value="C:PeBoW complex"/>
    <property type="evidence" value="ECO:0007669"/>
    <property type="project" value="TreeGrafter"/>
</dbReference>
<proteinExistence type="predicted"/>
<organism evidence="1 3">
    <name type="scientific">Temnothorax curvispinosus</name>
    <dbReference type="NCBI Taxonomy" id="300111"/>
    <lineage>
        <taxon>Eukaryota</taxon>
        <taxon>Metazoa</taxon>
        <taxon>Ecdysozoa</taxon>
        <taxon>Arthropoda</taxon>
        <taxon>Hexapoda</taxon>
        <taxon>Insecta</taxon>
        <taxon>Pterygota</taxon>
        <taxon>Neoptera</taxon>
        <taxon>Endopterygota</taxon>
        <taxon>Hymenoptera</taxon>
        <taxon>Apocrita</taxon>
        <taxon>Aculeata</taxon>
        <taxon>Formicoidea</taxon>
        <taxon>Formicidae</taxon>
        <taxon>Myrmicinae</taxon>
        <taxon>Temnothorax</taxon>
    </lineage>
</organism>
<evidence type="ECO:0000313" key="3">
    <source>
        <dbReference type="RefSeq" id="XP_024867324.1"/>
    </source>
</evidence>
<dbReference type="PANTHER" id="PTHR17605">
    <property type="entry name" value="RIBOSOME BIOGENESIS PROTEIN BOP1 BLOCK OF PROLIFERATION 1 PROTEIN"/>
    <property type="match status" value="1"/>
</dbReference>
<keyword evidence="1" id="KW-1185">Reference proteome</keyword>
<evidence type="ECO:0000313" key="4">
    <source>
        <dbReference type="RefSeq" id="XP_024867325.1"/>
    </source>
</evidence>
<dbReference type="RefSeq" id="XP_024867324.1">
    <property type="nucleotide sequence ID" value="XM_025011556.1"/>
</dbReference>
<dbReference type="GO" id="GO:0043021">
    <property type="term" value="F:ribonucleoprotein complex binding"/>
    <property type="evidence" value="ECO:0007669"/>
    <property type="project" value="TreeGrafter"/>
</dbReference>
<accession>A0A6J1PCT6</accession>
<dbReference type="AlphaFoldDB" id="A0A6J1PCT6"/>
<dbReference type="InterPro" id="IPR015943">
    <property type="entry name" value="WD40/YVTN_repeat-like_dom_sf"/>
</dbReference>
<dbReference type="GO" id="GO:0030687">
    <property type="term" value="C:preribosome, large subunit precursor"/>
    <property type="evidence" value="ECO:0007669"/>
    <property type="project" value="TreeGrafter"/>
</dbReference>
<dbReference type="GO" id="GO:0000463">
    <property type="term" value="P:maturation of LSU-rRNA from tricistronic rRNA transcript (SSU-rRNA, 5.8S rRNA, LSU-rRNA)"/>
    <property type="evidence" value="ECO:0007669"/>
    <property type="project" value="TreeGrafter"/>
</dbReference>
<dbReference type="InterPro" id="IPR028598">
    <property type="entry name" value="BOP1/Erb1"/>
</dbReference>